<feature type="domain" description="HD" evidence="1">
    <location>
        <begin position="45"/>
        <end position="173"/>
    </location>
</feature>
<dbReference type="RefSeq" id="WP_160315507.1">
    <property type="nucleotide sequence ID" value="NZ_LGTE01000001.1"/>
</dbReference>
<dbReference type="CDD" id="cd00077">
    <property type="entry name" value="HDc"/>
    <property type="match status" value="1"/>
</dbReference>
<dbReference type="InterPro" id="IPR006675">
    <property type="entry name" value="HDIG_dom"/>
</dbReference>
<dbReference type="NCBIfam" id="TIGR00277">
    <property type="entry name" value="HDIG"/>
    <property type="match status" value="1"/>
</dbReference>
<gene>
    <name evidence="2" type="ORF">Tfer_0261</name>
</gene>
<accession>A0A0L6W724</accession>
<protein>
    <submittedName>
        <fullName evidence="2">Metal dependent phosphohydrolase</fullName>
    </submittedName>
</protein>
<evidence type="ECO:0000259" key="1">
    <source>
        <dbReference type="Pfam" id="PF01966"/>
    </source>
</evidence>
<keyword evidence="3" id="KW-1185">Reference proteome</keyword>
<dbReference type="InterPro" id="IPR006674">
    <property type="entry name" value="HD_domain"/>
</dbReference>
<dbReference type="EMBL" id="LGTE01000001">
    <property type="protein sequence ID" value="KNZ71183.1"/>
    <property type="molecule type" value="Genomic_DNA"/>
</dbReference>
<sequence>MMWRRIRQFVAACKAEITPADEAFTSDFLNPVEKSLFDRLDAVTASHSINTARTVLRLAQSYNLSATEKQHAVKGALLHDIGKSLVKITKFYKVFYVLLGRFLFIGTWKPPHTIAGVNKFLYTMYVAKNHAKLGADLAEKAGLDSRLVRLILYHHAENSTDPIINIIREADELN</sequence>
<proteinExistence type="predicted"/>
<dbReference type="Proteomes" id="UP000037175">
    <property type="component" value="Unassembled WGS sequence"/>
</dbReference>
<dbReference type="Gene3D" id="1.10.3210.10">
    <property type="entry name" value="Hypothetical protein af1432"/>
    <property type="match status" value="1"/>
</dbReference>
<name>A0A0L6W724_9FIRM</name>
<dbReference type="InterPro" id="IPR003607">
    <property type="entry name" value="HD/PDEase_dom"/>
</dbReference>
<organism evidence="2 3">
    <name type="scientific">Thermincola ferriacetica</name>
    <dbReference type="NCBI Taxonomy" id="281456"/>
    <lineage>
        <taxon>Bacteria</taxon>
        <taxon>Bacillati</taxon>
        <taxon>Bacillota</taxon>
        <taxon>Clostridia</taxon>
        <taxon>Eubacteriales</taxon>
        <taxon>Thermincolaceae</taxon>
        <taxon>Thermincola</taxon>
    </lineage>
</organism>
<evidence type="ECO:0000313" key="3">
    <source>
        <dbReference type="Proteomes" id="UP000037175"/>
    </source>
</evidence>
<reference evidence="3" key="1">
    <citation type="submission" date="2015-07" db="EMBL/GenBank/DDBJ databases">
        <title>Complete Genome of Thermincola ferriacetica strain Z-0001T.</title>
        <authorList>
            <person name="Lusk B."/>
            <person name="Badalamenti J.P."/>
            <person name="Parameswaran P."/>
            <person name="Bond D.R."/>
            <person name="Torres C.I."/>
        </authorList>
    </citation>
    <scope>NUCLEOTIDE SEQUENCE [LARGE SCALE GENOMIC DNA]</scope>
    <source>
        <strain evidence="3">Z-0001</strain>
    </source>
</reference>
<dbReference type="SUPFAM" id="SSF109604">
    <property type="entry name" value="HD-domain/PDEase-like"/>
    <property type="match status" value="1"/>
</dbReference>
<dbReference type="AlphaFoldDB" id="A0A0L6W724"/>
<comment type="caution">
    <text evidence="2">The sequence shown here is derived from an EMBL/GenBank/DDBJ whole genome shotgun (WGS) entry which is preliminary data.</text>
</comment>
<dbReference type="Pfam" id="PF01966">
    <property type="entry name" value="HD"/>
    <property type="match status" value="1"/>
</dbReference>
<dbReference type="GO" id="GO:0016787">
    <property type="term" value="F:hydrolase activity"/>
    <property type="evidence" value="ECO:0007669"/>
    <property type="project" value="UniProtKB-KW"/>
</dbReference>
<evidence type="ECO:0000313" key="2">
    <source>
        <dbReference type="EMBL" id="KNZ71183.1"/>
    </source>
</evidence>
<keyword evidence="2" id="KW-0378">Hydrolase</keyword>